<sequence>MKLHVCWSFDTVEPQRRDGTSFLTAPDNARAKFGYWIGARWSADWQAFETIHCASLKKIVTESSPESCQWS</sequence>
<gene>
    <name evidence="1" type="ORF">RSOLAG1IB_02906</name>
</gene>
<reference evidence="1 2" key="1">
    <citation type="submission" date="2014-11" db="EMBL/GenBank/DDBJ databases">
        <authorList>
            <person name="Wibberg Daniel"/>
        </authorList>
    </citation>
    <scope>NUCLEOTIDE SEQUENCE [LARGE SCALE GENOMIC DNA]</scope>
    <source>
        <strain evidence="1">Rhizoctonia solani AG1-IB 7/3/14</strain>
    </source>
</reference>
<dbReference type="EMBL" id="LN679102">
    <property type="protein sequence ID" value="CEL58161.1"/>
    <property type="molecule type" value="Genomic_DNA"/>
</dbReference>
<organism evidence="1 2">
    <name type="scientific">Thanatephorus cucumeris (strain AG1-IB / isolate 7/3/14)</name>
    <name type="common">Lettuce bottom rot fungus</name>
    <name type="synonym">Rhizoctonia solani</name>
    <dbReference type="NCBI Taxonomy" id="1108050"/>
    <lineage>
        <taxon>Eukaryota</taxon>
        <taxon>Fungi</taxon>
        <taxon>Dikarya</taxon>
        <taxon>Basidiomycota</taxon>
        <taxon>Agaricomycotina</taxon>
        <taxon>Agaricomycetes</taxon>
        <taxon>Cantharellales</taxon>
        <taxon>Ceratobasidiaceae</taxon>
        <taxon>Rhizoctonia</taxon>
        <taxon>Rhizoctonia solani AG-1</taxon>
    </lineage>
</organism>
<keyword evidence="2" id="KW-1185">Reference proteome</keyword>
<evidence type="ECO:0000313" key="2">
    <source>
        <dbReference type="Proteomes" id="UP000059188"/>
    </source>
</evidence>
<dbReference type="Proteomes" id="UP000059188">
    <property type="component" value="Unassembled WGS sequence"/>
</dbReference>
<accession>A0A0B7FJL2</accession>
<protein>
    <submittedName>
        <fullName evidence="1">Uncharacterized protein</fullName>
    </submittedName>
</protein>
<dbReference type="AlphaFoldDB" id="A0A0B7FJL2"/>
<proteinExistence type="predicted"/>
<name>A0A0B7FJL2_THACB</name>
<evidence type="ECO:0000313" key="1">
    <source>
        <dbReference type="EMBL" id="CEL58161.1"/>
    </source>
</evidence>